<feature type="non-terminal residue" evidence="1">
    <location>
        <position position="47"/>
    </location>
</feature>
<dbReference type="Proteomes" id="UP000006247">
    <property type="component" value="Unassembled WGS sequence"/>
</dbReference>
<sequence>MAAGIFLRIWGGVDRLREKTELSKYAAASGAGRGGVMHGGVVRRGAA</sequence>
<dbReference type="EMBL" id="ACEB01000002">
    <property type="protein sequence ID" value="EEG28348.1"/>
    <property type="molecule type" value="Genomic_DNA"/>
</dbReference>
<protein>
    <submittedName>
        <fullName evidence="1">Uncharacterized protein</fullName>
    </submittedName>
</protein>
<gene>
    <name evidence="1" type="ORF">CORMATOL_00175</name>
</gene>
<organism evidence="1 2">
    <name type="scientific">Corynebacterium matruchotii ATCC 33806</name>
    <dbReference type="NCBI Taxonomy" id="566549"/>
    <lineage>
        <taxon>Bacteria</taxon>
        <taxon>Bacillati</taxon>
        <taxon>Actinomycetota</taxon>
        <taxon>Actinomycetes</taxon>
        <taxon>Mycobacteriales</taxon>
        <taxon>Corynebacteriaceae</taxon>
        <taxon>Corynebacterium</taxon>
    </lineage>
</organism>
<name>C0DZN1_9CORY</name>
<accession>C0DZN1</accession>
<dbReference type="AlphaFoldDB" id="C0DZN1"/>
<evidence type="ECO:0000313" key="1">
    <source>
        <dbReference type="EMBL" id="EEG28348.1"/>
    </source>
</evidence>
<evidence type="ECO:0000313" key="2">
    <source>
        <dbReference type="Proteomes" id="UP000006247"/>
    </source>
</evidence>
<dbReference type="HOGENOM" id="CLU_3192806_0_0_11"/>
<comment type="caution">
    <text evidence="1">The sequence shown here is derived from an EMBL/GenBank/DDBJ whole genome shotgun (WGS) entry which is preliminary data.</text>
</comment>
<reference evidence="1 2" key="1">
    <citation type="submission" date="2009-01" db="EMBL/GenBank/DDBJ databases">
        <authorList>
            <person name="Fulton L."/>
            <person name="Clifton S."/>
            <person name="Chinwalla A.T."/>
            <person name="Mitreva M."/>
            <person name="Sodergren E."/>
            <person name="Weinstock G."/>
            <person name="Clifton S."/>
            <person name="Dooling D.J."/>
            <person name="Fulton B."/>
            <person name="Minx P."/>
            <person name="Pepin K.H."/>
            <person name="Johnson M."/>
            <person name="Bhonagiri V."/>
            <person name="Nash W.E."/>
            <person name="Mardis E.R."/>
            <person name="Wilson R.K."/>
        </authorList>
    </citation>
    <scope>NUCLEOTIDE SEQUENCE [LARGE SCALE GENOMIC DNA]</scope>
    <source>
        <strain evidence="1 2">ATCC 33806</strain>
    </source>
</reference>
<proteinExistence type="predicted"/>